<evidence type="ECO:0000313" key="7">
    <source>
        <dbReference type="EMBL" id="SUZ69497.1"/>
    </source>
</evidence>
<sequence>MSEVNKNQKDFWSGKGGDIWVERQNAMDTMLSPLGEAALNKLNFNEEENVLDIGCGCGHTTLNIAKRIGPSGNVTGLDISEPMLKRAKESAVEMSITNTSFKCVDVQTEDLGDQIYSAAFSRFGVMFFEDSIAAFKNINKSLISGGCLSFVCWQSPAVNPWQSLFIQEIKKFLDLPSPPPRSPGPFAFMESEYVSSILEESKFQDITIEGHEAEVNMFSGRSLSDSVKDYISINPVVTQMLKESSENQIAEIVNSGIEAFSPYYSEKGLIFPSATWLVTARK</sequence>
<evidence type="ECO:0000256" key="2">
    <source>
        <dbReference type="ARBA" id="ARBA00022603"/>
    </source>
</evidence>
<dbReference type="CDD" id="cd02440">
    <property type="entry name" value="AdoMet_MTases"/>
    <property type="match status" value="1"/>
</dbReference>
<dbReference type="AlphaFoldDB" id="A0A381PTX5"/>
<dbReference type="PANTHER" id="PTHR44307">
    <property type="entry name" value="PHOSPHOETHANOLAMINE METHYLTRANSFERASE"/>
    <property type="match status" value="1"/>
</dbReference>
<dbReference type="EMBL" id="UINC01001063">
    <property type="protein sequence ID" value="SUZ69497.1"/>
    <property type="molecule type" value="Genomic_DNA"/>
</dbReference>
<reference evidence="7" key="1">
    <citation type="submission" date="2018-05" db="EMBL/GenBank/DDBJ databases">
        <authorList>
            <person name="Lanie J.A."/>
            <person name="Ng W.-L."/>
            <person name="Kazmierczak K.M."/>
            <person name="Andrzejewski T.M."/>
            <person name="Davidsen T.M."/>
            <person name="Wayne K.J."/>
            <person name="Tettelin H."/>
            <person name="Glass J.I."/>
            <person name="Rusch D."/>
            <person name="Podicherti R."/>
            <person name="Tsui H.-C.T."/>
            <person name="Winkler M.E."/>
        </authorList>
    </citation>
    <scope>NUCLEOTIDE SEQUENCE</scope>
</reference>
<name>A0A381PTX5_9ZZZZ</name>
<accession>A0A381PTX5</accession>
<keyword evidence="2" id="KW-0489">Methyltransferase</keyword>
<dbReference type="GO" id="GO:0008168">
    <property type="term" value="F:methyltransferase activity"/>
    <property type="evidence" value="ECO:0007669"/>
    <property type="project" value="UniProtKB-KW"/>
</dbReference>
<protein>
    <recommendedName>
        <fullName evidence="6">Methyltransferase domain-containing protein</fullName>
    </recommendedName>
</protein>
<feature type="domain" description="Methyltransferase" evidence="6">
    <location>
        <begin position="50"/>
        <end position="146"/>
    </location>
</feature>
<evidence type="ECO:0000256" key="1">
    <source>
        <dbReference type="ARBA" id="ARBA00005189"/>
    </source>
</evidence>
<organism evidence="7">
    <name type="scientific">marine metagenome</name>
    <dbReference type="NCBI Taxonomy" id="408172"/>
    <lineage>
        <taxon>unclassified sequences</taxon>
        <taxon>metagenomes</taxon>
        <taxon>ecological metagenomes</taxon>
    </lineage>
</organism>
<dbReference type="GO" id="GO:0032259">
    <property type="term" value="P:methylation"/>
    <property type="evidence" value="ECO:0007669"/>
    <property type="project" value="UniProtKB-KW"/>
</dbReference>
<evidence type="ECO:0000256" key="5">
    <source>
        <dbReference type="ARBA" id="ARBA00047622"/>
    </source>
</evidence>
<evidence type="ECO:0000259" key="6">
    <source>
        <dbReference type="Pfam" id="PF13649"/>
    </source>
</evidence>
<gene>
    <name evidence="7" type="ORF">METZ01_LOCUS22351</name>
</gene>
<comment type="catalytic activity">
    <reaction evidence="5">
        <text>phosphoethanolamine + S-adenosyl-L-methionine = N-methylethanolamine phosphate + S-adenosyl-L-homocysteine + H(+)</text>
        <dbReference type="Rhea" id="RHEA:20365"/>
        <dbReference type="ChEBI" id="CHEBI:15378"/>
        <dbReference type="ChEBI" id="CHEBI:57781"/>
        <dbReference type="ChEBI" id="CHEBI:57856"/>
        <dbReference type="ChEBI" id="CHEBI:58190"/>
        <dbReference type="ChEBI" id="CHEBI:59789"/>
        <dbReference type="EC" id="2.1.1.103"/>
    </reaction>
    <physiologicalReaction direction="left-to-right" evidence="5">
        <dbReference type="Rhea" id="RHEA:20366"/>
    </physiologicalReaction>
</comment>
<evidence type="ECO:0000256" key="3">
    <source>
        <dbReference type="ARBA" id="ARBA00022679"/>
    </source>
</evidence>
<evidence type="ECO:0000256" key="4">
    <source>
        <dbReference type="ARBA" id="ARBA00025707"/>
    </source>
</evidence>
<keyword evidence="3" id="KW-0808">Transferase</keyword>
<dbReference type="InterPro" id="IPR041698">
    <property type="entry name" value="Methyltransf_25"/>
</dbReference>
<comment type="pathway">
    <text evidence="4">Phospholipid metabolism.</text>
</comment>
<dbReference type="Gene3D" id="3.40.50.150">
    <property type="entry name" value="Vaccinia Virus protein VP39"/>
    <property type="match status" value="1"/>
</dbReference>
<proteinExistence type="predicted"/>
<comment type="pathway">
    <text evidence="1">Lipid metabolism.</text>
</comment>
<dbReference type="PANTHER" id="PTHR44307:SF2">
    <property type="entry name" value="PHOSPHOETHANOLAMINE METHYLTRANSFERASE ISOFORM X1"/>
    <property type="match status" value="1"/>
</dbReference>
<dbReference type="InterPro" id="IPR029063">
    <property type="entry name" value="SAM-dependent_MTases_sf"/>
</dbReference>
<dbReference type="Pfam" id="PF13649">
    <property type="entry name" value="Methyltransf_25"/>
    <property type="match status" value="1"/>
</dbReference>
<dbReference type="SUPFAM" id="SSF53335">
    <property type="entry name" value="S-adenosyl-L-methionine-dependent methyltransferases"/>
    <property type="match status" value="1"/>
</dbReference>